<dbReference type="SMART" id="SM00563">
    <property type="entry name" value="PlsC"/>
    <property type="match status" value="1"/>
</dbReference>
<keyword evidence="2" id="KW-0012">Acyltransferase</keyword>
<gene>
    <name evidence="2" type="ORF">B7Z01_04570</name>
</gene>
<dbReference type="InterPro" id="IPR045746">
    <property type="entry name" value="ACT14924-like_Acyltransf_dom"/>
</dbReference>
<name>A0A258FR58_9CAUL</name>
<proteinExistence type="predicted"/>
<organism evidence="2 3">
    <name type="scientific">Brevundimonas subvibrioides</name>
    <dbReference type="NCBI Taxonomy" id="74313"/>
    <lineage>
        <taxon>Bacteria</taxon>
        <taxon>Pseudomonadati</taxon>
        <taxon>Pseudomonadota</taxon>
        <taxon>Alphaproteobacteria</taxon>
        <taxon>Caulobacterales</taxon>
        <taxon>Caulobacteraceae</taxon>
        <taxon>Brevundimonas</taxon>
    </lineage>
</organism>
<dbReference type="SUPFAM" id="SSF69593">
    <property type="entry name" value="Glycerol-3-phosphate (1)-acyltransferase"/>
    <property type="match status" value="1"/>
</dbReference>
<evidence type="ECO:0000313" key="3">
    <source>
        <dbReference type="Proteomes" id="UP000215595"/>
    </source>
</evidence>
<keyword evidence="2" id="KW-0808">Transferase</keyword>
<accession>A0A258FR58</accession>
<feature type="domain" description="Phospholipid/glycerol acyltransferase" evidence="1">
    <location>
        <begin position="98"/>
        <end position="221"/>
    </location>
</feature>
<sequence>MTIADPSLSDARAVPAQRSRRHIVDVLIAERAPRLTGSALWPLARPGLYALLGYGKARRMADAIAMLSGQAALDHVSDLLDLKVSSLNLDRLPATGRCVVVANHPTGIADGIAVYDAIRTRRADAIYFANADAIRVSPRLAEVVIPVEWVVDKRTRDKTRATLDAARAAFEAERCVVMFPAGRLARVGRDGQLTDPDWAPTAASLARKYQAPIIPVHVTGPTSTLFHLFDRVSKELRDVTLFHELLNKRKKPFRLSVGKPIPPSRLDIDAAKATYALKAFTERVLPTQPDADFA</sequence>
<evidence type="ECO:0000259" key="1">
    <source>
        <dbReference type="SMART" id="SM00563"/>
    </source>
</evidence>
<dbReference type="EMBL" id="NCEB01000007">
    <property type="protein sequence ID" value="OYX34816.1"/>
    <property type="molecule type" value="Genomic_DNA"/>
</dbReference>
<dbReference type="Pfam" id="PF19576">
    <property type="entry name" value="Acyltransf_2"/>
    <property type="match status" value="1"/>
</dbReference>
<evidence type="ECO:0000313" key="2">
    <source>
        <dbReference type="EMBL" id="OYX34816.1"/>
    </source>
</evidence>
<protein>
    <submittedName>
        <fullName evidence="2">Acyltransferase</fullName>
    </submittedName>
</protein>
<dbReference type="GO" id="GO:0016746">
    <property type="term" value="F:acyltransferase activity"/>
    <property type="evidence" value="ECO:0007669"/>
    <property type="project" value="UniProtKB-KW"/>
</dbReference>
<dbReference type="InterPro" id="IPR002123">
    <property type="entry name" value="Plipid/glycerol_acylTrfase"/>
</dbReference>
<reference evidence="2 3" key="1">
    <citation type="submission" date="2017-03" db="EMBL/GenBank/DDBJ databases">
        <title>Lifting the veil on microbial sulfur biogeochemistry in mining wastewaters.</title>
        <authorList>
            <person name="Kantor R.S."/>
            <person name="Colenbrander Nelson T."/>
            <person name="Marshall S."/>
            <person name="Bennett D."/>
            <person name="Apte S."/>
            <person name="Camacho D."/>
            <person name="Thomas B.C."/>
            <person name="Warren L.A."/>
            <person name="Banfield J.F."/>
        </authorList>
    </citation>
    <scope>NUCLEOTIDE SEQUENCE [LARGE SCALE GENOMIC DNA]</scope>
    <source>
        <strain evidence="2">32-69-9</strain>
    </source>
</reference>
<comment type="caution">
    <text evidence="2">The sequence shown here is derived from an EMBL/GenBank/DDBJ whole genome shotgun (WGS) entry which is preliminary data.</text>
</comment>
<dbReference type="Proteomes" id="UP000215595">
    <property type="component" value="Unassembled WGS sequence"/>
</dbReference>
<dbReference type="AlphaFoldDB" id="A0A258FR58"/>